<feature type="domain" description="Beta-galactosidase 1-like first all-beta" evidence="6">
    <location>
        <begin position="25"/>
        <end position="137"/>
    </location>
</feature>
<evidence type="ECO:0000256" key="1">
    <source>
        <dbReference type="ARBA" id="ARBA00009809"/>
    </source>
</evidence>
<evidence type="ECO:0000256" key="5">
    <source>
        <dbReference type="ARBA" id="ARBA00023295"/>
    </source>
</evidence>
<sequence>MTQMSTLLDVLPKLAPDGPVNAPFPLTMEQIGQNYGFVLYRTEIPKTFSQSSATLTIASLVRDRAIVYVGKVRQATMFRRSGQSSVTLRIGISLQLDILVENTGRVNAGPRMVDPKGIVGNVTINGTLLRDWQMYPINLSNIVSEPASLGFSPHPLDGNNNVISASDNNFAPSFFHGVIPLNSHGNSVFDTFLQLPGWHKGQAFVNGFNLGRYWPVVGPQDTLFVPASVLSLKPSSINVVLLELDGAPCENPTTCFVEFVATPSINGPVHPIGDES</sequence>
<dbReference type="InterPro" id="IPR048913">
    <property type="entry name" value="BetaGal_gal-bd"/>
</dbReference>
<evidence type="ECO:0000259" key="7">
    <source>
        <dbReference type="Pfam" id="PF21467"/>
    </source>
</evidence>
<evidence type="ECO:0000256" key="4">
    <source>
        <dbReference type="ARBA" id="ARBA00023180"/>
    </source>
</evidence>
<keyword evidence="2" id="KW-0732">Signal</keyword>
<dbReference type="Pfam" id="PF21317">
    <property type="entry name" value="BetaGal_ABD_1"/>
    <property type="match status" value="1"/>
</dbReference>
<dbReference type="FunFam" id="2.60.120.260:FF:000021">
    <property type="entry name" value="Beta-galactosidase"/>
    <property type="match status" value="1"/>
</dbReference>
<dbReference type="OrthoDB" id="5978920at2759"/>
<evidence type="ECO:0000313" key="9">
    <source>
        <dbReference type="Proteomes" id="UP001163046"/>
    </source>
</evidence>
<keyword evidence="5 8" id="KW-0326">Glycosidase</keyword>
<dbReference type="GO" id="GO:0004565">
    <property type="term" value="F:beta-galactosidase activity"/>
    <property type="evidence" value="ECO:0007669"/>
    <property type="project" value="UniProtKB-EC"/>
</dbReference>
<keyword evidence="4" id="KW-0325">Glycoprotein</keyword>
<accession>A0A9W9Z8G1</accession>
<protein>
    <submittedName>
        <fullName evidence="8">Beta-galactosidase-1-like protein</fullName>
        <ecNumber evidence="8">3.2.1.23</ecNumber>
    </submittedName>
</protein>
<keyword evidence="9" id="KW-1185">Reference proteome</keyword>
<dbReference type="AlphaFoldDB" id="A0A9W9Z8G1"/>
<gene>
    <name evidence="8" type="primary">GLB1L_5</name>
    <name evidence="8" type="ORF">OS493_031999</name>
</gene>
<dbReference type="InterPro" id="IPR001944">
    <property type="entry name" value="Glycoside_Hdrlase_35"/>
</dbReference>
<dbReference type="EC" id="3.2.1.23" evidence="8"/>
<dbReference type="EMBL" id="MU826388">
    <property type="protein sequence ID" value="KAJ7376851.1"/>
    <property type="molecule type" value="Genomic_DNA"/>
</dbReference>
<dbReference type="SUPFAM" id="SSF49785">
    <property type="entry name" value="Galactose-binding domain-like"/>
    <property type="match status" value="1"/>
</dbReference>
<dbReference type="InterPro" id="IPR008979">
    <property type="entry name" value="Galactose-bd-like_sf"/>
</dbReference>
<evidence type="ECO:0000256" key="3">
    <source>
        <dbReference type="ARBA" id="ARBA00022801"/>
    </source>
</evidence>
<comment type="similarity">
    <text evidence="1">Belongs to the glycosyl hydrolase 35 family.</text>
</comment>
<reference evidence="8" key="1">
    <citation type="submission" date="2023-01" db="EMBL/GenBank/DDBJ databases">
        <title>Genome assembly of the deep-sea coral Lophelia pertusa.</title>
        <authorList>
            <person name="Herrera S."/>
            <person name="Cordes E."/>
        </authorList>
    </citation>
    <scope>NUCLEOTIDE SEQUENCE</scope>
    <source>
        <strain evidence="8">USNM1676648</strain>
        <tissue evidence="8">Polyp</tissue>
    </source>
</reference>
<evidence type="ECO:0000256" key="2">
    <source>
        <dbReference type="ARBA" id="ARBA00022729"/>
    </source>
</evidence>
<dbReference type="Pfam" id="PF21467">
    <property type="entry name" value="BetaGal_gal-bd"/>
    <property type="match status" value="1"/>
</dbReference>
<dbReference type="InterPro" id="IPR048912">
    <property type="entry name" value="BetaGal1-like_ABD1"/>
</dbReference>
<dbReference type="PANTHER" id="PTHR23421">
    <property type="entry name" value="BETA-GALACTOSIDASE RELATED"/>
    <property type="match status" value="1"/>
</dbReference>
<proteinExistence type="inferred from homology"/>
<feature type="domain" description="Beta-galactosidase galactose-binding" evidence="7">
    <location>
        <begin position="172"/>
        <end position="231"/>
    </location>
</feature>
<evidence type="ECO:0000313" key="8">
    <source>
        <dbReference type="EMBL" id="KAJ7376851.1"/>
    </source>
</evidence>
<evidence type="ECO:0000259" key="6">
    <source>
        <dbReference type="Pfam" id="PF21317"/>
    </source>
</evidence>
<comment type="caution">
    <text evidence="8">The sequence shown here is derived from an EMBL/GenBank/DDBJ whole genome shotgun (WGS) entry which is preliminary data.</text>
</comment>
<dbReference type="GO" id="GO:0005975">
    <property type="term" value="P:carbohydrate metabolic process"/>
    <property type="evidence" value="ECO:0007669"/>
    <property type="project" value="InterPro"/>
</dbReference>
<name>A0A9W9Z8G1_9CNID</name>
<dbReference type="Gene3D" id="2.60.120.260">
    <property type="entry name" value="Galactose-binding domain-like"/>
    <property type="match status" value="2"/>
</dbReference>
<organism evidence="8 9">
    <name type="scientific">Desmophyllum pertusum</name>
    <dbReference type="NCBI Taxonomy" id="174260"/>
    <lineage>
        <taxon>Eukaryota</taxon>
        <taxon>Metazoa</taxon>
        <taxon>Cnidaria</taxon>
        <taxon>Anthozoa</taxon>
        <taxon>Hexacorallia</taxon>
        <taxon>Scleractinia</taxon>
        <taxon>Caryophylliina</taxon>
        <taxon>Caryophylliidae</taxon>
        <taxon>Desmophyllum</taxon>
    </lineage>
</organism>
<dbReference type="Proteomes" id="UP001163046">
    <property type="component" value="Unassembled WGS sequence"/>
</dbReference>
<keyword evidence="3 8" id="KW-0378">Hydrolase</keyword>